<keyword evidence="3" id="KW-0812">Transmembrane</keyword>
<feature type="transmembrane region" description="Helical" evidence="3">
    <location>
        <begin position="67"/>
        <end position="88"/>
    </location>
</feature>
<name>A0A9D4YVR3_CHLVU</name>
<dbReference type="GO" id="GO:0009536">
    <property type="term" value="C:plastid"/>
    <property type="evidence" value="ECO:0007669"/>
    <property type="project" value="UniProtKB-SubCell"/>
</dbReference>
<proteinExistence type="predicted"/>
<gene>
    <name evidence="4" type="ORF">D9Q98_007300</name>
</gene>
<reference evidence="4" key="2">
    <citation type="submission" date="2020-11" db="EMBL/GenBank/DDBJ databases">
        <authorList>
            <person name="Cecchin M."/>
            <person name="Marcolungo L."/>
            <person name="Rossato M."/>
            <person name="Girolomoni L."/>
            <person name="Cosentino E."/>
            <person name="Cuine S."/>
            <person name="Li-Beisson Y."/>
            <person name="Delledonne M."/>
            <person name="Ballottari M."/>
        </authorList>
    </citation>
    <scope>NUCLEOTIDE SEQUENCE</scope>
    <source>
        <strain evidence="4">211/11P</strain>
        <tissue evidence="4">Whole cell</tissue>
    </source>
</reference>
<protein>
    <submittedName>
        <fullName evidence="4">Uncharacterized protein</fullName>
    </submittedName>
</protein>
<evidence type="ECO:0000256" key="1">
    <source>
        <dbReference type="ARBA" id="ARBA00004474"/>
    </source>
</evidence>
<dbReference type="Proteomes" id="UP001055712">
    <property type="component" value="Unassembled WGS sequence"/>
</dbReference>
<comment type="subcellular location">
    <subcellularLocation>
        <location evidence="1">Plastid</location>
    </subcellularLocation>
</comment>
<dbReference type="OrthoDB" id="192326at2759"/>
<dbReference type="AlphaFoldDB" id="A0A9D4YVR3"/>
<evidence type="ECO:0000256" key="2">
    <source>
        <dbReference type="ARBA" id="ARBA00022640"/>
    </source>
</evidence>
<sequence>MEAAVPREQRPVNELQQLKDTPLLAWATLELPQYAQRLAILYGGVFLLLGGPIAAQTFDPKEQPLEFFLSGSTGSLVVVAVAALRIFLAWKYVGDRLLTASLEYEETGWYDGQVFVKPPEVLTRDRLLGTYEVKPVLARLRTTLQGAGVTLMAVAVSLTLLINSQLDADGAYGRGSARKLSQVTPAGILYSSQVKDLSSLASDDAAAELEAAAQGGRPGYCGDRYFRAFAGGERVCEKFEKGR</sequence>
<evidence type="ECO:0000256" key="3">
    <source>
        <dbReference type="SAM" id="Phobius"/>
    </source>
</evidence>
<keyword evidence="3" id="KW-1133">Transmembrane helix</keyword>
<reference evidence="4" key="1">
    <citation type="journal article" date="2019" name="Plant J.">
        <title>Chlorella vulgaris genome assembly and annotation reveals the molecular basis for metabolic acclimation to high light conditions.</title>
        <authorList>
            <person name="Cecchin M."/>
            <person name="Marcolungo L."/>
            <person name="Rossato M."/>
            <person name="Girolomoni L."/>
            <person name="Cosentino E."/>
            <person name="Cuine S."/>
            <person name="Li-Beisson Y."/>
            <person name="Delledonne M."/>
            <person name="Ballottari M."/>
        </authorList>
    </citation>
    <scope>NUCLEOTIDE SEQUENCE</scope>
    <source>
        <strain evidence="4">211/11P</strain>
    </source>
</reference>
<keyword evidence="3" id="KW-0472">Membrane</keyword>
<dbReference type="EMBL" id="SIDB01000009">
    <property type="protein sequence ID" value="KAI3428475.1"/>
    <property type="molecule type" value="Genomic_DNA"/>
</dbReference>
<dbReference type="PANTHER" id="PTHR34214">
    <property type="match status" value="1"/>
</dbReference>
<dbReference type="PANTHER" id="PTHR34214:SF3">
    <property type="entry name" value="PROTEIN CONSERVED IN THE GREEN LINEAGE AND DIATOMS 27, CHLOROPLASTIC"/>
    <property type="match status" value="1"/>
</dbReference>
<keyword evidence="5" id="KW-1185">Reference proteome</keyword>
<keyword evidence="2" id="KW-0934">Plastid</keyword>
<dbReference type="Pfam" id="PF06799">
    <property type="entry name" value="CGLD27-like"/>
    <property type="match status" value="1"/>
</dbReference>
<comment type="caution">
    <text evidence="4">The sequence shown here is derived from an EMBL/GenBank/DDBJ whole genome shotgun (WGS) entry which is preliminary data.</text>
</comment>
<evidence type="ECO:0000313" key="4">
    <source>
        <dbReference type="EMBL" id="KAI3428475.1"/>
    </source>
</evidence>
<organism evidence="4 5">
    <name type="scientific">Chlorella vulgaris</name>
    <name type="common">Green alga</name>
    <dbReference type="NCBI Taxonomy" id="3077"/>
    <lineage>
        <taxon>Eukaryota</taxon>
        <taxon>Viridiplantae</taxon>
        <taxon>Chlorophyta</taxon>
        <taxon>core chlorophytes</taxon>
        <taxon>Trebouxiophyceae</taxon>
        <taxon>Chlorellales</taxon>
        <taxon>Chlorellaceae</taxon>
        <taxon>Chlorella clade</taxon>
        <taxon>Chlorella</taxon>
    </lineage>
</organism>
<accession>A0A9D4YVR3</accession>
<evidence type="ECO:0000313" key="5">
    <source>
        <dbReference type="Proteomes" id="UP001055712"/>
    </source>
</evidence>
<feature type="transmembrane region" description="Helical" evidence="3">
    <location>
        <begin position="38"/>
        <end position="55"/>
    </location>
</feature>
<dbReference type="InterPro" id="IPR009631">
    <property type="entry name" value="CGLD27-like"/>
</dbReference>